<proteinExistence type="predicted"/>
<evidence type="ECO:0000313" key="1">
    <source>
        <dbReference type="EMBL" id="KAJ8617151.1"/>
    </source>
</evidence>
<dbReference type="EMBL" id="CM056812">
    <property type="protein sequence ID" value="KAJ8617151.1"/>
    <property type="molecule type" value="Genomic_DNA"/>
</dbReference>
<comment type="caution">
    <text evidence="1">The sequence shown here is derived from an EMBL/GenBank/DDBJ whole genome shotgun (WGS) entry which is preliminary data.</text>
</comment>
<evidence type="ECO:0000313" key="2">
    <source>
        <dbReference type="Proteomes" id="UP001234297"/>
    </source>
</evidence>
<gene>
    <name evidence="1" type="ORF">MRB53_013337</name>
</gene>
<reference evidence="1 2" key="1">
    <citation type="journal article" date="2022" name="Hortic Res">
        <title>A haplotype resolved chromosomal level avocado genome allows analysis of novel avocado genes.</title>
        <authorList>
            <person name="Nath O."/>
            <person name="Fletcher S.J."/>
            <person name="Hayward A."/>
            <person name="Shaw L.M."/>
            <person name="Masouleh A.K."/>
            <person name="Furtado A."/>
            <person name="Henry R.J."/>
            <person name="Mitter N."/>
        </authorList>
    </citation>
    <scope>NUCLEOTIDE SEQUENCE [LARGE SCALE GENOMIC DNA]</scope>
    <source>
        <strain evidence="2">cv. Hass</strain>
    </source>
</reference>
<dbReference type="Proteomes" id="UP001234297">
    <property type="component" value="Chromosome 4"/>
</dbReference>
<name>A0ACC2K815_PERAE</name>
<accession>A0ACC2K815</accession>
<protein>
    <submittedName>
        <fullName evidence="1">Uncharacterized protein</fullName>
    </submittedName>
</protein>
<organism evidence="1 2">
    <name type="scientific">Persea americana</name>
    <name type="common">Avocado</name>
    <dbReference type="NCBI Taxonomy" id="3435"/>
    <lineage>
        <taxon>Eukaryota</taxon>
        <taxon>Viridiplantae</taxon>
        <taxon>Streptophyta</taxon>
        <taxon>Embryophyta</taxon>
        <taxon>Tracheophyta</taxon>
        <taxon>Spermatophyta</taxon>
        <taxon>Magnoliopsida</taxon>
        <taxon>Magnoliidae</taxon>
        <taxon>Laurales</taxon>
        <taxon>Lauraceae</taxon>
        <taxon>Persea</taxon>
    </lineage>
</organism>
<keyword evidence="2" id="KW-1185">Reference proteome</keyword>
<sequence length="858" mass="94411">MPSLLLFHRSSQRLSLFNPFSHSHFYKHFSSLPLQVDLSHPIYMIWGSNTGVGKTLVSTGIAASVLSSPTPAKFTYIKPIQTGFPHDSDSRFVYRKISDIFFRRKPPLGVLASNQAIRASAAAAKEMAGAGIGDEGLEVGGGGGGGLRDLCWYEGRGIRCEEGDVGVSELACKTVYGWKEAVSPHLAAEREGAVVEDSSLRDSLQKFLVGGDCGWKEGVWTVIETAGGIASPGPSGTLQCDLYRPFRLPAILVGDGKLGGISGTVSAYESLKLRGYDVVAVVLEDHGLLNELALLSYLRKGVDVLVLPPVPHDPSDNLMKWFDDSCEVFSSLREIMLAAYSERLKRLHDMPKRAVNIFWWPFTQHSLVPEESVTVIDSRCGENFAVHKVQNHQNFELIYQQFDACGSWWTQGPDATLQIELARDMGYATGRFGHVMFPENVYEPALKCAECLLEGVGKGWASRTFFSDNGSTAIEIALKMAFRKFSVDHGILLDPSKENLAEKRIEFKVLALSGSYHGDTLGAMEAQAPSSYTGFLQQPWYSGRGLFLDPPTVFMRNGCWTLSLPVDIQSDTLKPEELAFVSCNELFCGSRDDSNLARSYLAHISLQLLLFSRSKDSDHIAALIIEPVIHGSGGMHFIDPLFQRVLVRECKSRKIPVIFDEVFTGFWRLGVESAAELLDCSPDIACFAKLMTGGIIPLAATLATDAVFNAFKGDSKLMALLHGHSYSAHAMGCTAATKAIQWFKDSQTNLNIIPEARRLRELWDNELLIRISSHPAVLRVIVLGTLFALELKAKSSDTGYASLYSLSLVRKLRGDGIYTRPLGNVIYFMCGPCTSPQVCNQVLSKIYQRIDEFSHASV</sequence>